<dbReference type="EMBL" id="CM042043">
    <property type="protein sequence ID" value="KAI3696187.1"/>
    <property type="molecule type" value="Genomic_DNA"/>
</dbReference>
<reference evidence="2" key="1">
    <citation type="journal article" date="2022" name="Mol. Ecol. Resour.">
        <title>The genomes of chicory, endive, great burdock and yacon provide insights into Asteraceae palaeo-polyploidization history and plant inulin production.</title>
        <authorList>
            <person name="Fan W."/>
            <person name="Wang S."/>
            <person name="Wang H."/>
            <person name="Wang A."/>
            <person name="Jiang F."/>
            <person name="Liu H."/>
            <person name="Zhao H."/>
            <person name="Xu D."/>
            <person name="Zhang Y."/>
        </authorList>
    </citation>
    <scope>NUCLEOTIDE SEQUENCE [LARGE SCALE GENOMIC DNA]</scope>
    <source>
        <strain evidence="2">cv. Yunnan</strain>
    </source>
</reference>
<proteinExistence type="predicted"/>
<keyword evidence="2" id="KW-1185">Reference proteome</keyword>
<accession>A0ACB8ZDV3</accession>
<comment type="caution">
    <text evidence="1">The sequence shown here is derived from an EMBL/GenBank/DDBJ whole genome shotgun (WGS) entry which is preliminary data.</text>
</comment>
<gene>
    <name evidence="1" type="ORF">L1987_79197</name>
</gene>
<dbReference type="Proteomes" id="UP001056120">
    <property type="component" value="Linkage Group LG26"/>
</dbReference>
<protein>
    <submittedName>
        <fullName evidence="1">Uncharacterized protein</fullName>
    </submittedName>
</protein>
<organism evidence="1 2">
    <name type="scientific">Smallanthus sonchifolius</name>
    <dbReference type="NCBI Taxonomy" id="185202"/>
    <lineage>
        <taxon>Eukaryota</taxon>
        <taxon>Viridiplantae</taxon>
        <taxon>Streptophyta</taxon>
        <taxon>Embryophyta</taxon>
        <taxon>Tracheophyta</taxon>
        <taxon>Spermatophyta</taxon>
        <taxon>Magnoliopsida</taxon>
        <taxon>eudicotyledons</taxon>
        <taxon>Gunneridae</taxon>
        <taxon>Pentapetalae</taxon>
        <taxon>asterids</taxon>
        <taxon>campanulids</taxon>
        <taxon>Asterales</taxon>
        <taxon>Asteraceae</taxon>
        <taxon>Asteroideae</taxon>
        <taxon>Heliantheae alliance</taxon>
        <taxon>Millerieae</taxon>
        <taxon>Smallanthus</taxon>
    </lineage>
</organism>
<sequence length="220" mass="25181">MGNRALIMKLKAFTDKSNYKDTHFLAKTRQLELHPNQNPSYTKWGFKIKAFGDSNLRTLPNINVDHRRQQKHVTGIGLVPGDSGYLALHIGEAIEHEIHKLRKRVNVLVKKKKLQQVQHIVKQQDDLKPWGQDAQVKHIYNLLLLSATKWRVNRKVLGVVDRICASGGRLADLVDRDDVPVPEELDKNDETDIKKTDVYSGIASRRAFSFKALCKKKDET</sequence>
<name>A0ACB8ZDV3_9ASTR</name>
<evidence type="ECO:0000313" key="2">
    <source>
        <dbReference type="Proteomes" id="UP001056120"/>
    </source>
</evidence>
<evidence type="ECO:0000313" key="1">
    <source>
        <dbReference type="EMBL" id="KAI3696187.1"/>
    </source>
</evidence>
<reference evidence="1 2" key="2">
    <citation type="journal article" date="2022" name="Mol. Ecol. Resour.">
        <title>The genomes of chicory, endive, great burdock and yacon provide insights into Asteraceae paleo-polyploidization history and plant inulin production.</title>
        <authorList>
            <person name="Fan W."/>
            <person name="Wang S."/>
            <person name="Wang H."/>
            <person name="Wang A."/>
            <person name="Jiang F."/>
            <person name="Liu H."/>
            <person name="Zhao H."/>
            <person name="Xu D."/>
            <person name="Zhang Y."/>
        </authorList>
    </citation>
    <scope>NUCLEOTIDE SEQUENCE [LARGE SCALE GENOMIC DNA]</scope>
    <source>
        <strain evidence="2">cv. Yunnan</strain>
        <tissue evidence="1">Leaves</tissue>
    </source>
</reference>